<feature type="domain" description="Copper amine oxidase catalytic" evidence="3">
    <location>
        <begin position="54"/>
        <end position="409"/>
    </location>
</feature>
<evidence type="ECO:0000256" key="1">
    <source>
        <dbReference type="RuleBase" id="RU000672"/>
    </source>
</evidence>
<evidence type="ECO:0000256" key="2">
    <source>
        <dbReference type="SAM" id="SignalP"/>
    </source>
</evidence>
<dbReference type="InterPro" id="IPR015798">
    <property type="entry name" value="Cu_amine_oxidase_C"/>
</dbReference>
<evidence type="ECO:0000313" key="4">
    <source>
        <dbReference type="EMBL" id="NHC12448.1"/>
    </source>
</evidence>
<evidence type="ECO:0000259" key="3">
    <source>
        <dbReference type="Pfam" id="PF01179"/>
    </source>
</evidence>
<dbReference type="InterPro" id="IPR000269">
    <property type="entry name" value="Cu_amine_oxidase"/>
</dbReference>
<keyword evidence="2" id="KW-0732">Signal</keyword>
<name>A0ABX0GNN5_9ACTN</name>
<keyword evidence="1" id="KW-0186">Copper</keyword>
<dbReference type="PANTHER" id="PTHR10638:SF20">
    <property type="entry name" value="AMINE OXIDASE"/>
    <property type="match status" value="1"/>
</dbReference>
<comment type="similarity">
    <text evidence="1">Belongs to the copper/topaquinone oxidase family.</text>
</comment>
<dbReference type="SUPFAM" id="SSF49998">
    <property type="entry name" value="Amine oxidase catalytic domain"/>
    <property type="match status" value="1"/>
</dbReference>
<organism evidence="4 5">
    <name type="scientific">Motilibacter deserti</name>
    <dbReference type="NCBI Taxonomy" id="2714956"/>
    <lineage>
        <taxon>Bacteria</taxon>
        <taxon>Bacillati</taxon>
        <taxon>Actinomycetota</taxon>
        <taxon>Actinomycetes</taxon>
        <taxon>Motilibacterales</taxon>
        <taxon>Motilibacteraceae</taxon>
        <taxon>Motilibacter</taxon>
    </lineage>
</organism>
<sequence length="427" mass="47170">MLGRRSSASVGAAVVILVASTLTASTAQASKEKDRAEYCGSNGLVNEKLHNGTRWTMCWRVDAKTGLVLEKIAVQAPGETVPTTVIDSAALAQLNVPYDSGANEWNDITSYGFGDRYMQPMTKEECPGGKVYGQWLGTGQDTKSVLCVSEEETGFAYRAKTGNTTGTGPLYTKQGHDLVLRTISKIDWYEYVTEWRFADDGTISTALGATGDLAPSDYTTADYGWPIGTNLADFSTNHYHSAFWKINWNIGGAGNEAVEQYDTAPTGEVGRRAAILRTTKTDIPVEGSFNTANRRWWRVVSPTLNKDGHKRSYELELGASDAYEVHPETAPDVSFTQYRACEKFASFNQDPECTATSLPEYVNGESMTDPVMWVRVGFHHIPRDEDQSPMPFHWQGFTLVPRDFTAQNMLTPDTRRYVNGRVGRPTS</sequence>
<comment type="caution">
    <text evidence="4">The sequence shown here is derived from an EMBL/GenBank/DDBJ whole genome shotgun (WGS) entry which is preliminary data.</text>
</comment>
<comment type="PTM">
    <text evidence="1">Topaquinone (TPQ) is generated by copper-dependent autoxidation of a specific tyrosyl residue.</text>
</comment>
<gene>
    <name evidence="4" type="ORF">G9H71_01450</name>
</gene>
<feature type="chain" id="PRO_5046442610" description="Amine oxidase" evidence="2">
    <location>
        <begin position="30"/>
        <end position="427"/>
    </location>
</feature>
<dbReference type="Pfam" id="PF01179">
    <property type="entry name" value="Cu_amine_oxid"/>
    <property type="match status" value="1"/>
</dbReference>
<accession>A0ABX0GNN5</accession>
<comment type="cofactor">
    <cofactor evidence="1">
        <name>Cu cation</name>
        <dbReference type="ChEBI" id="CHEBI:23378"/>
    </cofactor>
    <text evidence="1">Contains 1 topaquinone per subunit.</text>
</comment>
<dbReference type="EC" id="1.4.3.-" evidence="1"/>
<dbReference type="PANTHER" id="PTHR10638">
    <property type="entry name" value="COPPER AMINE OXIDASE"/>
    <property type="match status" value="1"/>
</dbReference>
<feature type="signal peptide" evidence="2">
    <location>
        <begin position="1"/>
        <end position="29"/>
    </location>
</feature>
<reference evidence="4 5" key="1">
    <citation type="submission" date="2020-03" db="EMBL/GenBank/DDBJ databases">
        <title>Two novel Motilibacter sp.</title>
        <authorList>
            <person name="Liu S."/>
        </authorList>
    </citation>
    <scope>NUCLEOTIDE SEQUENCE [LARGE SCALE GENOMIC DNA]</scope>
    <source>
        <strain evidence="4 5">E257</strain>
    </source>
</reference>
<dbReference type="Gene3D" id="2.70.98.20">
    <property type="entry name" value="Copper amine oxidase, catalytic domain"/>
    <property type="match status" value="1"/>
</dbReference>
<keyword evidence="5" id="KW-1185">Reference proteome</keyword>
<proteinExistence type="inferred from homology"/>
<protein>
    <recommendedName>
        <fullName evidence="1">Amine oxidase</fullName>
        <ecNumber evidence="1">1.4.3.-</ecNumber>
    </recommendedName>
</protein>
<keyword evidence="1" id="KW-0801">TPQ</keyword>
<keyword evidence="1" id="KW-0479">Metal-binding</keyword>
<dbReference type="InterPro" id="IPR036460">
    <property type="entry name" value="Cu_amine_oxidase_C_sf"/>
</dbReference>
<keyword evidence="1" id="KW-0560">Oxidoreductase</keyword>
<dbReference type="EMBL" id="JAANNP010000001">
    <property type="protein sequence ID" value="NHC12448.1"/>
    <property type="molecule type" value="Genomic_DNA"/>
</dbReference>
<evidence type="ECO:0000313" key="5">
    <source>
        <dbReference type="Proteomes" id="UP000800981"/>
    </source>
</evidence>
<dbReference type="Proteomes" id="UP000800981">
    <property type="component" value="Unassembled WGS sequence"/>
</dbReference>